<protein>
    <recommendedName>
        <fullName evidence="6">Ribosomal RNA small subunit methyltransferase G</fullName>
        <ecNumber evidence="6">2.1.1.170</ecNumber>
    </recommendedName>
    <alternativeName>
        <fullName evidence="6">16S rRNA 7-methylguanosine methyltransferase</fullName>
        <shortName evidence="6">16S rRNA m7G methyltransferase</shortName>
    </alternativeName>
</protein>
<evidence type="ECO:0000256" key="1">
    <source>
        <dbReference type="ARBA" id="ARBA00022490"/>
    </source>
</evidence>
<evidence type="ECO:0000313" key="8">
    <source>
        <dbReference type="Proteomes" id="UP001556709"/>
    </source>
</evidence>
<keyword evidence="2 6" id="KW-0698">rRNA processing</keyword>
<sequence length="209" mass="22961">MMDDGLVEGLRRLDLDPALAAPLLAYRDLLARWNRVYNLSAVRHPEAMVARHLLDSLAVLPWLPAGRLLDVGTGPGLPGIPLAIAQPDRAVVLLESNGKKVRFLRQVVLEQRLANVEIVHRRLEAYEPTRRYEAVICRAFTDAAGFWHGVARLLHPEGVALAMKGQRQGEELAGLDAAGVSSTWQPLRVPGLEAERHLLIMKGTTPVTG</sequence>
<organism evidence="7 8">
    <name type="scientific">Spiribacter pallidus</name>
    <dbReference type="NCBI Taxonomy" id="1987936"/>
    <lineage>
        <taxon>Bacteria</taxon>
        <taxon>Pseudomonadati</taxon>
        <taxon>Pseudomonadota</taxon>
        <taxon>Gammaproteobacteria</taxon>
        <taxon>Chromatiales</taxon>
        <taxon>Ectothiorhodospiraceae</taxon>
        <taxon>Spiribacter</taxon>
    </lineage>
</organism>
<dbReference type="PANTHER" id="PTHR31760">
    <property type="entry name" value="S-ADENOSYL-L-METHIONINE-DEPENDENT METHYLTRANSFERASES SUPERFAMILY PROTEIN"/>
    <property type="match status" value="1"/>
</dbReference>
<dbReference type="CDD" id="cd02440">
    <property type="entry name" value="AdoMet_MTases"/>
    <property type="match status" value="1"/>
</dbReference>
<evidence type="ECO:0000256" key="2">
    <source>
        <dbReference type="ARBA" id="ARBA00022552"/>
    </source>
</evidence>
<dbReference type="EC" id="2.1.1.170" evidence="6"/>
<dbReference type="Pfam" id="PF02527">
    <property type="entry name" value="GidB"/>
    <property type="match status" value="1"/>
</dbReference>
<keyword evidence="3 6" id="KW-0489">Methyltransferase</keyword>
<keyword evidence="1 6" id="KW-0963">Cytoplasm</keyword>
<dbReference type="InterPro" id="IPR003682">
    <property type="entry name" value="rRNA_ssu_MeTfrase_G"/>
</dbReference>
<dbReference type="Proteomes" id="UP001556709">
    <property type="component" value="Unassembled WGS sequence"/>
</dbReference>
<dbReference type="Gene3D" id="3.40.50.150">
    <property type="entry name" value="Vaccinia Virus protein VP39"/>
    <property type="match status" value="1"/>
</dbReference>
<feature type="binding site" evidence="6">
    <location>
        <position position="77"/>
    </location>
    <ligand>
        <name>S-adenosyl-L-methionine</name>
        <dbReference type="ChEBI" id="CHEBI:59789"/>
    </ligand>
</feature>
<comment type="similarity">
    <text evidence="6">Belongs to the methyltransferase superfamily. RNA methyltransferase RsmG family.</text>
</comment>
<comment type="caution">
    <text evidence="6">Lacks conserved residue(s) required for the propagation of feature annotation.</text>
</comment>
<dbReference type="GO" id="GO:0032259">
    <property type="term" value="P:methylation"/>
    <property type="evidence" value="ECO:0007669"/>
    <property type="project" value="UniProtKB-KW"/>
</dbReference>
<comment type="catalytic activity">
    <reaction evidence="6">
        <text>guanosine(527) in 16S rRNA + S-adenosyl-L-methionine = N(7)-methylguanosine(527) in 16S rRNA + S-adenosyl-L-homocysteine</text>
        <dbReference type="Rhea" id="RHEA:42732"/>
        <dbReference type="Rhea" id="RHEA-COMP:10209"/>
        <dbReference type="Rhea" id="RHEA-COMP:10210"/>
        <dbReference type="ChEBI" id="CHEBI:57856"/>
        <dbReference type="ChEBI" id="CHEBI:59789"/>
        <dbReference type="ChEBI" id="CHEBI:74269"/>
        <dbReference type="ChEBI" id="CHEBI:74480"/>
        <dbReference type="EC" id="2.1.1.170"/>
    </reaction>
</comment>
<accession>A0ABV3TCZ3</accession>
<keyword evidence="5 6" id="KW-0949">S-adenosyl-L-methionine</keyword>
<evidence type="ECO:0000256" key="5">
    <source>
        <dbReference type="ARBA" id="ARBA00022691"/>
    </source>
</evidence>
<dbReference type="EMBL" id="JBAKFM010000003">
    <property type="protein sequence ID" value="MEX0469500.1"/>
    <property type="molecule type" value="Genomic_DNA"/>
</dbReference>
<evidence type="ECO:0000256" key="6">
    <source>
        <dbReference type="HAMAP-Rule" id="MF_00074"/>
    </source>
</evidence>
<feature type="binding site" evidence="6">
    <location>
        <begin position="123"/>
        <end position="124"/>
    </location>
    <ligand>
        <name>S-adenosyl-L-methionine</name>
        <dbReference type="ChEBI" id="CHEBI:59789"/>
    </ligand>
</feature>
<dbReference type="RefSeq" id="WP_367973159.1">
    <property type="nucleotide sequence ID" value="NZ_JBAKFL010000003.1"/>
</dbReference>
<gene>
    <name evidence="6 7" type="primary">rsmG</name>
    <name evidence="7" type="ORF">V6X73_07160</name>
</gene>
<name>A0ABV3TCZ3_9GAMM</name>
<dbReference type="SUPFAM" id="SSF53335">
    <property type="entry name" value="S-adenosyl-L-methionine-dependent methyltransferases"/>
    <property type="match status" value="1"/>
</dbReference>
<dbReference type="InterPro" id="IPR029063">
    <property type="entry name" value="SAM-dependent_MTases_sf"/>
</dbReference>
<evidence type="ECO:0000313" key="7">
    <source>
        <dbReference type="EMBL" id="MEX0469500.1"/>
    </source>
</evidence>
<keyword evidence="4 6" id="KW-0808">Transferase</keyword>
<reference evidence="7 8" key="1">
    <citation type="submission" date="2024-02" db="EMBL/GenBank/DDBJ databases">
        <title>New especies of Spiribacter isolated from saline water.</title>
        <authorList>
            <person name="Leon M.J."/>
            <person name="De La Haba R."/>
            <person name="Sanchez-Porro C."/>
            <person name="Ventosa A."/>
        </authorList>
    </citation>
    <scope>NUCLEOTIDE SEQUENCE [LARGE SCALE GENOMIC DNA]</scope>
    <source>
        <strain evidence="8">ag22IC6-390</strain>
    </source>
</reference>
<dbReference type="HAMAP" id="MF_00074">
    <property type="entry name" value="16SrRNA_methyltr_G"/>
    <property type="match status" value="1"/>
</dbReference>
<proteinExistence type="inferred from homology"/>
<comment type="subcellular location">
    <subcellularLocation>
        <location evidence="6">Cytoplasm</location>
    </subcellularLocation>
</comment>
<dbReference type="NCBIfam" id="TIGR00138">
    <property type="entry name" value="rsmG_gidB"/>
    <property type="match status" value="1"/>
</dbReference>
<feature type="binding site" evidence="6">
    <location>
        <position position="72"/>
    </location>
    <ligand>
        <name>S-adenosyl-L-methionine</name>
        <dbReference type="ChEBI" id="CHEBI:59789"/>
    </ligand>
</feature>
<evidence type="ECO:0000256" key="4">
    <source>
        <dbReference type="ARBA" id="ARBA00022679"/>
    </source>
</evidence>
<comment type="caution">
    <text evidence="7">The sequence shown here is derived from an EMBL/GenBank/DDBJ whole genome shotgun (WGS) entry which is preliminary data.</text>
</comment>
<keyword evidence="8" id="KW-1185">Reference proteome</keyword>
<dbReference type="GO" id="GO:0008168">
    <property type="term" value="F:methyltransferase activity"/>
    <property type="evidence" value="ECO:0007669"/>
    <property type="project" value="UniProtKB-KW"/>
</dbReference>
<comment type="function">
    <text evidence="6">Specifically methylates the N7 position of guanine in position 527 of 16S rRNA.</text>
</comment>
<dbReference type="PIRSF" id="PIRSF003078">
    <property type="entry name" value="GidB"/>
    <property type="match status" value="1"/>
</dbReference>
<dbReference type="PANTHER" id="PTHR31760:SF0">
    <property type="entry name" value="S-ADENOSYL-L-METHIONINE-DEPENDENT METHYLTRANSFERASES SUPERFAMILY PROTEIN"/>
    <property type="match status" value="1"/>
</dbReference>
<evidence type="ECO:0000256" key="3">
    <source>
        <dbReference type="ARBA" id="ARBA00022603"/>
    </source>
</evidence>
<feature type="binding site" evidence="6">
    <location>
        <position position="138"/>
    </location>
    <ligand>
        <name>S-adenosyl-L-methionine</name>
        <dbReference type="ChEBI" id="CHEBI:59789"/>
    </ligand>
</feature>